<organism evidence="1 2">
    <name type="scientific">Rhizophagus irregularis</name>
    <dbReference type="NCBI Taxonomy" id="588596"/>
    <lineage>
        <taxon>Eukaryota</taxon>
        <taxon>Fungi</taxon>
        <taxon>Fungi incertae sedis</taxon>
        <taxon>Mucoromycota</taxon>
        <taxon>Glomeromycotina</taxon>
        <taxon>Glomeromycetes</taxon>
        <taxon>Glomerales</taxon>
        <taxon>Glomeraceae</taxon>
        <taxon>Rhizophagus</taxon>
    </lineage>
</organism>
<reference evidence="1 2" key="1">
    <citation type="submission" date="2016-04" db="EMBL/GenBank/DDBJ databases">
        <title>Genome analyses suggest a sexual origin of heterokaryosis in a supposedly ancient asexual fungus.</title>
        <authorList>
            <person name="Ropars J."/>
            <person name="Sedzielewska K."/>
            <person name="Noel J."/>
            <person name="Charron P."/>
            <person name="Farinelli L."/>
            <person name="Marton T."/>
            <person name="Kruger M."/>
            <person name="Pelin A."/>
            <person name="Brachmann A."/>
            <person name="Corradi N."/>
        </authorList>
    </citation>
    <scope>NUCLEOTIDE SEQUENCE [LARGE SCALE GENOMIC DNA]</scope>
    <source>
        <strain evidence="1 2">A5</strain>
    </source>
</reference>
<proteinExistence type="predicted"/>
<name>A0A2N0NBP0_9GLOM</name>
<gene>
    <name evidence="1" type="ORF">RhiirA5_446562</name>
</gene>
<protein>
    <submittedName>
        <fullName evidence="1">Uncharacterized protein</fullName>
    </submittedName>
</protein>
<evidence type="ECO:0000313" key="1">
    <source>
        <dbReference type="EMBL" id="PKB91993.1"/>
    </source>
</evidence>
<sequence>MHTTTTEDLQQQNVISKSKEAFDKQIKVAIKRSRQQYNKPGESSQCNNSIEIQKEKGSGVKYSCNYCKAVGYNTHSCRLKNKSNKSN</sequence>
<evidence type="ECO:0000313" key="2">
    <source>
        <dbReference type="Proteomes" id="UP000232722"/>
    </source>
</evidence>
<accession>A0A2N0NBP0</accession>
<dbReference type="AlphaFoldDB" id="A0A2N0NBP0"/>
<reference evidence="1 2" key="2">
    <citation type="submission" date="2017-09" db="EMBL/GenBank/DDBJ databases">
        <title>Extensive intraspecific genome diversity in a model arbuscular mycorrhizal fungus.</title>
        <authorList>
            <person name="Chen E.C."/>
            <person name="Morin E."/>
            <person name="Beaudet D."/>
            <person name="Noel J."/>
            <person name="Ndikumana S."/>
            <person name="Charron P."/>
            <person name="St-Onge C."/>
            <person name="Giorgi J."/>
            <person name="Grigoriev I.V."/>
            <person name="Roux C."/>
            <person name="Martin F.M."/>
            <person name="Corradi N."/>
        </authorList>
    </citation>
    <scope>NUCLEOTIDE SEQUENCE [LARGE SCALE GENOMIC DNA]</scope>
    <source>
        <strain evidence="1 2">A5</strain>
    </source>
</reference>
<dbReference type="EMBL" id="LLXJ01012830">
    <property type="protein sequence ID" value="PKB91993.1"/>
    <property type="molecule type" value="Genomic_DNA"/>
</dbReference>
<dbReference type="Proteomes" id="UP000232722">
    <property type="component" value="Unassembled WGS sequence"/>
</dbReference>
<comment type="caution">
    <text evidence="1">The sequence shown here is derived from an EMBL/GenBank/DDBJ whole genome shotgun (WGS) entry which is preliminary data.</text>
</comment>